<dbReference type="Gene3D" id="1.25.40.10">
    <property type="entry name" value="Tetratricopeptide repeat domain"/>
    <property type="match status" value="1"/>
</dbReference>
<feature type="compositionally biased region" description="Polar residues" evidence="1">
    <location>
        <begin position="47"/>
        <end position="59"/>
    </location>
</feature>
<dbReference type="SUPFAM" id="SSF48452">
    <property type="entry name" value="TPR-like"/>
    <property type="match status" value="1"/>
</dbReference>
<dbReference type="FunCoup" id="A0A0C3K907">
    <property type="interactions" value="69"/>
</dbReference>
<feature type="non-terminal residue" evidence="3">
    <location>
        <position position="1"/>
    </location>
</feature>
<reference evidence="4" key="2">
    <citation type="submission" date="2015-01" db="EMBL/GenBank/DDBJ databases">
        <title>Evolutionary Origins and Diversification of the Mycorrhizal Mutualists.</title>
        <authorList>
            <consortium name="DOE Joint Genome Institute"/>
            <consortium name="Mycorrhizal Genomics Consortium"/>
            <person name="Kohler A."/>
            <person name="Kuo A."/>
            <person name="Nagy L.G."/>
            <person name="Floudas D."/>
            <person name="Copeland A."/>
            <person name="Barry K.W."/>
            <person name="Cichocki N."/>
            <person name="Veneault-Fourrey C."/>
            <person name="LaButti K."/>
            <person name="Lindquist E.A."/>
            <person name="Lipzen A."/>
            <person name="Lundell T."/>
            <person name="Morin E."/>
            <person name="Murat C."/>
            <person name="Riley R."/>
            <person name="Ohm R."/>
            <person name="Sun H."/>
            <person name="Tunlid A."/>
            <person name="Henrissat B."/>
            <person name="Grigoriev I.V."/>
            <person name="Hibbett D.S."/>
            <person name="Martin F."/>
        </authorList>
    </citation>
    <scope>NUCLEOTIDE SEQUENCE [LARGE SCALE GENOMIC DNA]</scope>
    <source>
        <strain evidence="4">Marx 270</strain>
    </source>
</reference>
<feature type="region of interest" description="Disordered" evidence="1">
    <location>
        <begin position="261"/>
        <end position="297"/>
    </location>
</feature>
<dbReference type="InParanoid" id="A0A0C3K907"/>
<dbReference type="FunFam" id="1.10.287.110:FF:000002">
    <property type="entry name" value="putative tyrosine-protein phosphatase auxilin isoform X2"/>
    <property type="match status" value="1"/>
</dbReference>
<feature type="domain" description="UBA" evidence="2">
    <location>
        <begin position="292"/>
        <end position="336"/>
    </location>
</feature>
<dbReference type="PANTHER" id="PTHR23172:SF19">
    <property type="entry name" value="J DOMAIN-CONTAINING PROTEIN"/>
    <property type="match status" value="1"/>
</dbReference>
<proteinExistence type="predicted"/>
<dbReference type="InterPro" id="IPR009060">
    <property type="entry name" value="UBA-like_sf"/>
</dbReference>
<dbReference type="GO" id="GO:0030276">
    <property type="term" value="F:clathrin binding"/>
    <property type="evidence" value="ECO:0007669"/>
    <property type="project" value="TreeGrafter"/>
</dbReference>
<feature type="region of interest" description="Disordered" evidence="1">
    <location>
        <begin position="109"/>
        <end position="129"/>
    </location>
</feature>
<dbReference type="Gene3D" id="1.10.287.110">
    <property type="entry name" value="DnaJ domain"/>
    <property type="match status" value="1"/>
</dbReference>
<feature type="region of interest" description="Disordered" evidence="1">
    <location>
        <begin position="431"/>
        <end position="503"/>
    </location>
</feature>
<evidence type="ECO:0000313" key="4">
    <source>
        <dbReference type="Proteomes" id="UP000054217"/>
    </source>
</evidence>
<name>A0A0C3K907_PISTI</name>
<feature type="compositionally biased region" description="Low complexity" evidence="1">
    <location>
        <begin position="109"/>
        <end position="121"/>
    </location>
</feature>
<dbReference type="SUPFAM" id="SSF46565">
    <property type="entry name" value="Chaperone J-domain"/>
    <property type="match status" value="1"/>
</dbReference>
<dbReference type="STRING" id="870435.A0A0C3K907"/>
<feature type="region of interest" description="Disordered" evidence="1">
    <location>
        <begin position="176"/>
        <end position="238"/>
    </location>
</feature>
<dbReference type="GO" id="GO:0072318">
    <property type="term" value="P:clathrin coat disassembly"/>
    <property type="evidence" value="ECO:0007669"/>
    <property type="project" value="TreeGrafter"/>
</dbReference>
<organism evidence="3 4">
    <name type="scientific">Pisolithus tinctorius Marx 270</name>
    <dbReference type="NCBI Taxonomy" id="870435"/>
    <lineage>
        <taxon>Eukaryota</taxon>
        <taxon>Fungi</taxon>
        <taxon>Dikarya</taxon>
        <taxon>Basidiomycota</taxon>
        <taxon>Agaricomycotina</taxon>
        <taxon>Agaricomycetes</taxon>
        <taxon>Agaricomycetidae</taxon>
        <taxon>Boletales</taxon>
        <taxon>Sclerodermatineae</taxon>
        <taxon>Pisolithaceae</taxon>
        <taxon>Pisolithus</taxon>
    </lineage>
</organism>
<dbReference type="Pfam" id="PF22562">
    <property type="entry name" value="UBA_7"/>
    <property type="match status" value="1"/>
</dbReference>
<feature type="region of interest" description="Disordered" evidence="1">
    <location>
        <begin position="724"/>
        <end position="771"/>
    </location>
</feature>
<evidence type="ECO:0000256" key="1">
    <source>
        <dbReference type="SAM" id="MobiDB-lite"/>
    </source>
</evidence>
<dbReference type="InterPro" id="IPR036869">
    <property type="entry name" value="J_dom_sf"/>
</dbReference>
<dbReference type="EMBL" id="KN831964">
    <property type="protein sequence ID" value="KIO06097.1"/>
    <property type="molecule type" value="Genomic_DNA"/>
</dbReference>
<feature type="compositionally biased region" description="Low complexity" evidence="1">
    <location>
        <begin position="527"/>
        <end position="544"/>
    </location>
</feature>
<feature type="compositionally biased region" description="Basic and acidic residues" evidence="1">
    <location>
        <begin position="338"/>
        <end position="359"/>
    </location>
</feature>
<dbReference type="HOGENOM" id="CLU_005723_1_1_1"/>
<feature type="compositionally biased region" description="Polar residues" evidence="1">
    <location>
        <begin position="219"/>
        <end position="236"/>
    </location>
</feature>
<feature type="region of interest" description="Disordered" evidence="1">
    <location>
        <begin position="338"/>
        <end position="394"/>
    </location>
</feature>
<dbReference type="InterPro" id="IPR015940">
    <property type="entry name" value="UBA"/>
</dbReference>
<gene>
    <name evidence="3" type="ORF">M404DRAFT_999320</name>
</gene>
<dbReference type="OrthoDB" id="1717591at2759"/>
<evidence type="ECO:0000259" key="2">
    <source>
        <dbReference type="PROSITE" id="PS50030"/>
    </source>
</evidence>
<feature type="region of interest" description="Disordered" evidence="1">
    <location>
        <begin position="1"/>
        <end position="59"/>
    </location>
</feature>
<keyword evidence="4" id="KW-1185">Reference proteome</keyword>
<dbReference type="PANTHER" id="PTHR23172">
    <property type="entry name" value="AUXILIN/CYCLIN G-ASSOCIATED KINASE-RELATED"/>
    <property type="match status" value="1"/>
</dbReference>
<evidence type="ECO:0000313" key="3">
    <source>
        <dbReference type="EMBL" id="KIO06097.1"/>
    </source>
</evidence>
<feature type="compositionally biased region" description="Polar residues" evidence="1">
    <location>
        <begin position="9"/>
        <end position="22"/>
    </location>
</feature>
<feature type="compositionally biased region" description="Basic and acidic residues" evidence="1">
    <location>
        <begin position="451"/>
        <end position="479"/>
    </location>
</feature>
<dbReference type="GO" id="GO:0031982">
    <property type="term" value="C:vesicle"/>
    <property type="evidence" value="ECO:0007669"/>
    <property type="project" value="TreeGrafter"/>
</dbReference>
<dbReference type="Gene3D" id="1.10.8.10">
    <property type="entry name" value="DNA helicase RuvA subunit, C-terminal domain"/>
    <property type="match status" value="1"/>
</dbReference>
<protein>
    <recommendedName>
        <fullName evidence="2">UBA domain-containing protein</fullName>
    </recommendedName>
</protein>
<dbReference type="GO" id="GO:0005737">
    <property type="term" value="C:cytoplasm"/>
    <property type="evidence" value="ECO:0007669"/>
    <property type="project" value="TreeGrafter"/>
</dbReference>
<dbReference type="PROSITE" id="PS50030">
    <property type="entry name" value="UBA"/>
    <property type="match status" value="1"/>
</dbReference>
<dbReference type="Proteomes" id="UP000054217">
    <property type="component" value="Unassembled WGS sequence"/>
</dbReference>
<dbReference type="SUPFAM" id="SSF46934">
    <property type="entry name" value="UBA-like"/>
    <property type="match status" value="1"/>
</dbReference>
<feature type="region of interest" description="Disordered" evidence="1">
    <location>
        <begin position="517"/>
        <end position="554"/>
    </location>
</feature>
<feature type="compositionally biased region" description="Polar residues" evidence="1">
    <location>
        <begin position="377"/>
        <end position="390"/>
    </location>
</feature>
<reference evidence="3 4" key="1">
    <citation type="submission" date="2014-04" db="EMBL/GenBank/DDBJ databases">
        <authorList>
            <consortium name="DOE Joint Genome Institute"/>
            <person name="Kuo A."/>
            <person name="Kohler A."/>
            <person name="Costa M.D."/>
            <person name="Nagy L.G."/>
            <person name="Floudas D."/>
            <person name="Copeland A."/>
            <person name="Barry K.W."/>
            <person name="Cichocki N."/>
            <person name="Veneault-Fourrey C."/>
            <person name="LaButti K."/>
            <person name="Lindquist E.A."/>
            <person name="Lipzen A."/>
            <person name="Lundell T."/>
            <person name="Morin E."/>
            <person name="Murat C."/>
            <person name="Sun H."/>
            <person name="Tunlid A."/>
            <person name="Henrissat B."/>
            <person name="Grigoriev I.V."/>
            <person name="Hibbett D.S."/>
            <person name="Martin F."/>
            <person name="Nordberg H.P."/>
            <person name="Cantor M.N."/>
            <person name="Hua S.X."/>
        </authorList>
    </citation>
    <scope>NUCLEOTIDE SEQUENCE [LARGE SCALE GENOMIC DNA]</scope>
    <source>
        <strain evidence="3 4">Marx 270</strain>
    </source>
</reference>
<dbReference type="AlphaFoldDB" id="A0A0C3K907"/>
<dbReference type="GO" id="GO:0072583">
    <property type="term" value="P:clathrin-dependent endocytosis"/>
    <property type="evidence" value="ECO:0007669"/>
    <property type="project" value="TreeGrafter"/>
</dbReference>
<sequence length="892" mass="95626">MADSFADLWTSSAPVKQTQQPQRLGASSAPKPNPPSQRPQWDAFSALSASQPTSRTHLPLQAQIQQKPVTVSQRQNVSSDAFSGLFDASMGLGSGSTKEATNMSMAEKATLAQKGKAQQAQLENGRISSQSTIPSAWDGLDSLAQTTIPVMSSAVKSPPQDDFDFTFGCAKATQKIDSGVSQDEDDWGLSDFSSPHPSAQLKAQPKVQSLWDIDDFASPSPQRSQTDSPVSSNLTVRNDRENALFDGNVREDDILGDLCKPVQNHSIRPSPPPQLAPVPSTAQQLSRTPTTSPPPHITGQLVEMGFSPQTARSALVSTCTPDGFDVQAALDWLLAHREASSPSESDNHRSEGLDSETVHRTSRGPPTRATRKPSHLGSRNAQQRQPNSDTADFPASTERFLSQAGEIGRGMFSRANALFKEGKERAVKMYEERTGASSARVAGSANGRPRWMREGSGEGELREDKPQGDFKDENHEPKSCKSRSLRSSPGDIQFQASPPATTEEVDLFSNDASQIVHQSLPPKGKPNTELTPSTSNSTSSRLPTRSPPHVPPRKLTATISSTVFGTYQSQKSAGTEAYKLGQYPAAAAAYSRALASVPEGHVLRLPLLTNRAAALSKVGELSGVAEDCSAAITLTERYMSKADTANAKIGRMHVVVEATSGTEEGTEVDLAGGLTKAYQRRAEAYEGLEKWARALADWKVLVGAEWAGAARSLATSGIARCRRMVDGGDQSAPDGTKRRPGIRPSVSPTVVPQLSKPRPKHSTVSPPIGTGESSAVAALRAAADVAASEDAERCAHKDAVDAQLLAWRQGKETNIRALLTTLDSVLWPELGWKKVGMAEVVGKGQVKVAYMRAIARVHPDKLNTNNTTIEQRMIASGVFGTLNQAWNAFLQQ</sequence>
<feature type="compositionally biased region" description="Polar residues" evidence="1">
    <location>
        <begin position="280"/>
        <end position="290"/>
    </location>
</feature>
<accession>A0A0C3K907</accession>
<dbReference type="InterPro" id="IPR011990">
    <property type="entry name" value="TPR-like_helical_dom_sf"/>
</dbReference>